<accession>A0A0F9C8W7</accession>
<dbReference type="EMBL" id="LAZR01047899">
    <property type="protein sequence ID" value="KKK93146.1"/>
    <property type="molecule type" value="Genomic_DNA"/>
</dbReference>
<comment type="caution">
    <text evidence="1">The sequence shown here is derived from an EMBL/GenBank/DDBJ whole genome shotgun (WGS) entry which is preliminary data.</text>
</comment>
<dbReference type="AlphaFoldDB" id="A0A0F9C8W7"/>
<name>A0A0F9C8W7_9ZZZZ</name>
<feature type="non-terminal residue" evidence="1">
    <location>
        <position position="29"/>
    </location>
</feature>
<proteinExistence type="predicted"/>
<organism evidence="1">
    <name type="scientific">marine sediment metagenome</name>
    <dbReference type="NCBI Taxonomy" id="412755"/>
    <lineage>
        <taxon>unclassified sequences</taxon>
        <taxon>metagenomes</taxon>
        <taxon>ecological metagenomes</taxon>
    </lineage>
</organism>
<gene>
    <name evidence="1" type="ORF">LCGC14_2695780</name>
</gene>
<evidence type="ECO:0000313" key="1">
    <source>
        <dbReference type="EMBL" id="KKK93146.1"/>
    </source>
</evidence>
<sequence>MIINLPDNWTIIKHTTIFPEYPKDWWELE</sequence>
<reference evidence="1" key="1">
    <citation type="journal article" date="2015" name="Nature">
        <title>Complex archaea that bridge the gap between prokaryotes and eukaryotes.</title>
        <authorList>
            <person name="Spang A."/>
            <person name="Saw J.H."/>
            <person name="Jorgensen S.L."/>
            <person name="Zaremba-Niedzwiedzka K."/>
            <person name="Martijn J."/>
            <person name="Lind A.E."/>
            <person name="van Eijk R."/>
            <person name="Schleper C."/>
            <person name="Guy L."/>
            <person name="Ettema T.J."/>
        </authorList>
    </citation>
    <scope>NUCLEOTIDE SEQUENCE</scope>
</reference>
<protein>
    <submittedName>
        <fullName evidence="1">Uncharacterized protein</fullName>
    </submittedName>
</protein>